<protein>
    <recommendedName>
        <fullName evidence="2">C2H2-type domain-containing protein</fullName>
    </recommendedName>
</protein>
<comment type="caution">
    <text evidence="3">The sequence shown here is derived from an EMBL/GenBank/DDBJ whole genome shotgun (WGS) entry which is preliminary data.</text>
</comment>
<feature type="compositionally biased region" description="Low complexity" evidence="1">
    <location>
        <begin position="210"/>
        <end position="228"/>
    </location>
</feature>
<evidence type="ECO:0000256" key="1">
    <source>
        <dbReference type="SAM" id="MobiDB-lite"/>
    </source>
</evidence>
<dbReference type="SMART" id="SM00355">
    <property type="entry name" value="ZnF_C2H2"/>
    <property type="match status" value="3"/>
</dbReference>
<dbReference type="AlphaFoldDB" id="A0AAV9PMB7"/>
<feature type="compositionally biased region" description="Low complexity" evidence="1">
    <location>
        <begin position="237"/>
        <end position="248"/>
    </location>
</feature>
<feature type="compositionally biased region" description="Low complexity" evidence="1">
    <location>
        <begin position="259"/>
        <end position="274"/>
    </location>
</feature>
<dbReference type="GO" id="GO:0003700">
    <property type="term" value="F:DNA-binding transcription factor activity"/>
    <property type="evidence" value="ECO:0007669"/>
    <property type="project" value="InterPro"/>
</dbReference>
<sequence length="460" mass="51586">MDYINNDVYREQRTWGTFGLYDSEEWQLGPTIDHRNAHPADIAFGAYPIAPVDRYVFEPHGPWSYVREPLHLPPMLQEPAGCQQLPPLATYSSHDQQRMSSPSNSGPSSADLSSAWSDRHSTPLSSPGPSAAEYSPHSAYLDAMPPSFGGGLFGSPLETTVTPFALHGIQFAHDSQPNQIVFDDGHNYFNQVPEEGYQPQDREMDAHNDASTAPPAASRPRSIRPESPNIHRRRTSSSRVATSPTSSSKVAKRPNTPRKTSSSSAKASSKQQATVDAAANRPFLCALARYECTSAFGSKNEWKRHVFTQHMRPGRWCCDMCDKKDGLNTFNRKDLFLQHVKRMHTDVTENKKETPKSSGSRSPKKAPQGCEGTAIANRCYQKIRSLPEKSGCSFCKCSFRSWDERMEHIGQHMEVVKKEGRDPVDPSAWKDDYDLHDYLVEEGIVEEDDRNRWVLADASR</sequence>
<keyword evidence="4" id="KW-1185">Reference proteome</keyword>
<dbReference type="GeneID" id="89922865"/>
<dbReference type="InterPro" id="IPR039970">
    <property type="entry name" value="TF_Grauzone"/>
</dbReference>
<dbReference type="RefSeq" id="XP_064663106.1">
    <property type="nucleotide sequence ID" value="XM_064798779.1"/>
</dbReference>
<dbReference type="Proteomes" id="UP001337655">
    <property type="component" value="Unassembled WGS sequence"/>
</dbReference>
<feature type="compositionally biased region" description="Low complexity" evidence="1">
    <location>
        <begin position="100"/>
        <end position="116"/>
    </location>
</feature>
<organism evidence="3 4">
    <name type="scientific">Saxophila tyrrhenica</name>
    <dbReference type="NCBI Taxonomy" id="1690608"/>
    <lineage>
        <taxon>Eukaryota</taxon>
        <taxon>Fungi</taxon>
        <taxon>Dikarya</taxon>
        <taxon>Ascomycota</taxon>
        <taxon>Pezizomycotina</taxon>
        <taxon>Dothideomycetes</taxon>
        <taxon>Dothideomycetidae</taxon>
        <taxon>Mycosphaerellales</taxon>
        <taxon>Extremaceae</taxon>
        <taxon>Saxophila</taxon>
    </lineage>
</organism>
<dbReference type="Gene3D" id="3.30.160.60">
    <property type="entry name" value="Classic Zinc Finger"/>
    <property type="match status" value="1"/>
</dbReference>
<evidence type="ECO:0000313" key="4">
    <source>
        <dbReference type="Proteomes" id="UP001337655"/>
    </source>
</evidence>
<feature type="region of interest" description="Disordered" evidence="1">
    <location>
        <begin position="77"/>
        <end position="137"/>
    </location>
</feature>
<feature type="region of interest" description="Disordered" evidence="1">
    <location>
        <begin position="346"/>
        <end position="370"/>
    </location>
</feature>
<feature type="domain" description="C2H2-type" evidence="2">
    <location>
        <begin position="316"/>
        <end position="344"/>
    </location>
</feature>
<dbReference type="PANTHER" id="PTHR23225">
    <property type="entry name" value="ZINC FINGER PROTEIN"/>
    <property type="match status" value="1"/>
</dbReference>
<gene>
    <name evidence="3" type="ORF">LTR77_001517</name>
</gene>
<evidence type="ECO:0000313" key="3">
    <source>
        <dbReference type="EMBL" id="KAK5174437.1"/>
    </source>
</evidence>
<feature type="region of interest" description="Disordered" evidence="1">
    <location>
        <begin position="201"/>
        <end position="275"/>
    </location>
</feature>
<dbReference type="EMBL" id="JAVRRT010000002">
    <property type="protein sequence ID" value="KAK5174437.1"/>
    <property type="molecule type" value="Genomic_DNA"/>
</dbReference>
<reference evidence="3 4" key="1">
    <citation type="submission" date="2023-08" db="EMBL/GenBank/DDBJ databases">
        <title>Black Yeasts Isolated from many extreme environments.</title>
        <authorList>
            <person name="Coleine C."/>
            <person name="Stajich J.E."/>
            <person name="Selbmann L."/>
        </authorList>
    </citation>
    <scope>NUCLEOTIDE SEQUENCE [LARGE SCALE GENOMIC DNA]</scope>
    <source>
        <strain evidence="3 4">CCFEE 5935</strain>
    </source>
</reference>
<feature type="compositionally biased region" description="Basic and acidic residues" evidence="1">
    <location>
        <begin position="346"/>
        <end position="355"/>
    </location>
</feature>
<dbReference type="InterPro" id="IPR013087">
    <property type="entry name" value="Znf_C2H2_type"/>
</dbReference>
<feature type="domain" description="C2H2-type" evidence="2">
    <location>
        <begin position="390"/>
        <end position="412"/>
    </location>
</feature>
<dbReference type="PANTHER" id="PTHR23225:SF2">
    <property type="entry name" value="AT09679P-RELATED"/>
    <property type="match status" value="1"/>
</dbReference>
<proteinExistence type="predicted"/>
<name>A0AAV9PMB7_9PEZI</name>
<accession>A0AAV9PMB7</accession>
<feature type="domain" description="C2H2-type" evidence="2">
    <location>
        <begin position="290"/>
        <end position="310"/>
    </location>
</feature>
<evidence type="ECO:0000259" key="2">
    <source>
        <dbReference type="SMART" id="SM00355"/>
    </source>
</evidence>